<dbReference type="SUPFAM" id="SSF50331">
    <property type="entry name" value="MOP-like"/>
    <property type="match status" value="1"/>
</dbReference>
<dbReference type="AlphaFoldDB" id="A0A4U8UH94"/>
<evidence type="ECO:0000313" key="5">
    <source>
        <dbReference type="Proteomes" id="UP000029920"/>
    </source>
</evidence>
<comment type="caution">
    <text evidence="4">The sequence shown here is derived from an EMBL/GenBank/DDBJ whole genome shotgun (WGS) entry which is preliminary data.</text>
</comment>
<keyword evidence="5" id="KW-1185">Reference proteome</keyword>
<reference evidence="4 5" key="1">
    <citation type="journal article" date="2014" name="Genome Announc.">
        <title>Draft genome sequences of eight enterohepatic helicobacter species isolated from both laboratory and wild rodents.</title>
        <authorList>
            <person name="Sheh A."/>
            <person name="Shen Z."/>
            <person name="Fox J.G."/>
        </authorList>
    </citation>
    <scope>NUCLEOTIDE SEQUENCE [LARGE SCALE GENOMIC DNA]</scope>
    <source>
        <strain evidence="4 5">MIT-03-7007</strain>
    </source>
</reference>
<evidence type="ECO:0000259" key="3">
    <source>
        <dbReference type="PROSITE" id="PS51866"/>
    </source>
</evidence>
<sequence>MKTSARNQLYGEIVSIKEGQVNAEVILKLKENTMIVSAITLHSLKELG</sequence>
<gene>
    <name evidence="4" type="ORF">LS72_001035</name>
</gene>
<evidence type="ECO:0000256" key="1">
    <source>
        <dbReference type="ARBA" id="ARBA00022505"/>
    </source>
</evidence>
<dbReference type="GO" id="GO:0015689">
    <property type="term" value="P:molybdate ion transport"/>
    <property type="evidence" value="ECO:0007669"/>
    <property type="project" value="InterPro"/>
</dbReference>
<organism evidence="4 5">
    <name type="scientific">Helicobacter apodemus</name>
    <dbReference type="NCBI Taxonomy" id="135569"/>
    <lineage>
        <taxon>Bacteria</taxon>
        <taxon>Pseudomonadati</taxon>
        <taxon>Campylobacterota</taxon>
        <taxon>Epsilonproteobacteria</taxon>
        <taxon>Campylobacterales</taxon>
        <taxon>Helicobacteraceae</taxon>
        <taxon>Helicobacter</taxon>
    </lineage>
</organism>
<feature type="domain" description="Mop" evidence="3">
    <location>
        <begin position="2"/>
        <end position="48"/>
    </location>
</feature>
<accession>A0A4U8UH94</accession>
<evidence type="ECO:0000256" key="2">
    <source>
        <dbReference type="PROSITE-ProRule" id="PRU01213"/>
    </source>
</evidence>
<dbReference type="PROSITE" id="PS51866">
    <property type="entry name" value="MOP"/>
    <property type="match status" value="1"/>
</dbReference>
<dbReference type="Gene3D" id="2.40.50.100">
    <property type="match status" value="1"/>
</dbReference>
<dbReference type="InterPro" id="IPR005116">
    <property type="entry name" value="Transp-assoc_OB_typ1"/>
</dbReference>
<dbReference type="RefSeq" id="WP_084590137.1">
    <property type="nucleotide sequence ID" value="NZ_JRPC02000002.1"/>
</dbReference>
<dbReference type="EMBL" id="JRPC02000002">
    <property type="protein sequence ID" value="TLE17001.1"/>
    <property type="molecule type" value="Genomic_DNA"/>
</dbReference>
<dbReference type="InterPro" id="IPR004606">
    <property type="entry name" value="Mop_domain"/>
</dbReference>
<evidence type="ECO:0000313" key="4">
    <source>
        <dbReference type="EMBL" id="TLE17001.1"/>
    </source>
</evidence>
<dbReference type="Pfam" id="PF03459">
    <property type="entry name" value="TOBE"/>
    <property type="match status" value="1"/>
</dbReference>
<protein>
    <submittedName>
        <fullName evidence="4">Molybdenum-pterin-binding protein</fullName>
    </submittedName>
</protein>
<dbReference type="Proteomes" id="UP000029920">
    <property type="component" value="Unassembled WGS sequence"/>
</dbReference>
<name>A0A4U8UH94_9HELI</name>
<dbReference type="InterPro" id="IPR008995">
    <property type="entry name" value="Mo/tungstate-bd_C_term_dom"/>
</dbReference>
<proteinExistence type="predicted"/>
<keyword evidence="1 2" id="KW-0500">Molybdenum</keyword>